<protein>
    <recommendedName>
        <fullName evidence="2">histidine kinase</fullName>
        <ecNumber evidence="2">2.7.13.3</ecNumber>
    </recommendedName>
</protein>
<dbReference type="SMART" id="SM00387">
    <property type="entry name" value="HATPase_c"/>
    <property type="match status" value="1"/>
</dbReference>
<feature type="transmembrane region" description="Helical" evidence="9">
    <location>
        <begin position="258"/>
        <end position="282"/>
    </location>
</feature>
<evidence type="ECO:0000256" key="7">
    <source>
        <dbReference type="ARBA" id="ARBA00022840"/>
    </source>
</evidence>
<keyword evidence="6" id="KW-0418">Kinase</keyword>
<dbReference type="InterPro" id="IPR011623">
    <property type="entry name" value="7TMR_DISM_rcpt_extracell_dom1"/>
</dbReference>
<evidence type="ECO:0000256" key="8">
    <source>
        <dbReference type="ARBA" id="ARBA00023012"/>
    </source>
</evidence>
<dbReference type="InterPro" id="IPR050351">
    <property type="entry name" value="BphY/WalK/GraS-like"/>
</dbReference>
<dbReference type="GO" id="GO:0007234">
    <property type="term" value="P:osmosensory signaling via phosphorelay pathway"/>
    <property type="evidence" value="ECO:0007669"/>
    <property type="project" value="TreeGrafter"/>
</dbReference>
<dbReference type="InterPro" id="IPR003661">
    <property type="entry name" value="HisK_dim/P_dom"/>
</dbReference>
<feature type="transmembrane region" description="Helical" evidence="9">
    <location>
        <begin position="377"/>
        <end position="398"/>
    </location>
</feature>
<accession>A0A248JYH8</accession>
<reference evidence="11 12" key="1">
    <citation type="submission" date="2017-06" db="EMBL/GenBank/DDBJ databases">
        <title>Complete genome sequence of Nitrospirillum amazonense strain CBAmC, an endophytic nitrogen-fixing and plant growth-promoting bacterium, isolated from sugarcane.</title>
        <authorList>
            <person name="Schwab S."/>
            <person name="dos Santos Teixeira K.R."/>
            <person name="Simoes Araujo J.L."/>
            <person name="Soares Vidal M."/>
            <person name="Borges de Freitas H.R."/>
            <person name="Rivello Crivelaro A.L."/>
            <person name="Bueno de Camargo Nunes A."/>
            <person name="dos Santos C.M."/>
            <person name="Palmeira da Silva Rosa D."/>
            <person name="da Silva Padilha D."/>
            <person name="da Silva E."/>
            <person name="Araujo Terra L."/>
            <person name="Soares Mendes V."/>
            <person name="Farinelli L."/>
            <person name="Magalhaes Cruz L."/>
            <person name="Baldani J.I."/>
        </authorList>
    </citation>
    <scope>NUCLEOTIDE SEQUENCE [LARGE SCALE GENOMIC DNA]</scope>
    <source>
        <strain evidence="11 12">CBAmC</strain>
    </source>
</reference>
<dbReference type="PROSITE" id="PS50109">
    <property type="entry name" value="HIS_KIN"/>
    <property type="match status" value="1"/>
</dbReference>
<dbReference type="EC" id="2.7.13.3" evidence="2"/>
<dbReference type="InterPro" id="IPR036097">
    <property type="entry name" value="HisK_dim/P_sf"/>
</dbReference>
<dbReference type="AlphaFoldDB" id="A0A248JYH8"/>
<dbReference type="KEGG" id="nao:Y958_22565"/>
<dbReference type="EMBL" id="CP022112">
    <property type="protein sequence ID" value="ASG23762.1"/>
    <property type="molecule type" value="Genomic_DNA"/>
</dbReference>
<dbReference type="InterPro" id="IPR011622">
    <property type="entry name" value="7TMR_DISM_rcpt_extracell_dom2"/>
</dbReference>
<feature type="domain" description="Histidine kinase" evidence="10">
    <location>
        <begin position="494"/>
        <end position="710"/>
    </location>
</feature>
<keyword evidence="12" id="KW-1185">Reference proteome</keyword>
<keyword evidence="8" id="KW-0902">Two-component regulatory system</keyword>
<dbReference type="Gene3D" id="3.30.565.10">
    <property type="entry name" value="Histidine kinase-like ATPase, C-terminal domain"/>
    <property type="match status" value="1"/>
</dbReference>
<gene>
    <name evidence="11" type="ORF">Y958_22565</name>
</gene>
<feature type="transmembrane region" description="Helical" evidence="9">
    <location>
        <begin position="350"/>
        <end position="370"/>
    </location>
</feature>
<dbReference type="InterPro" id="IPR004358">
    <property type="entry name" value="Sig_transdc_His_kin-like_C"/>
</dbReference>
<evidence type="ECO:0000256" key="3">
    <source>
        <dbReference type="ARBA" id="ARBA00022553"/>
    </source>
</evidence>
<evidence type="ECO:0000259" key="10">
    <source>
        <dbReference type="PROSITE" id="PS50109"/>
    </source>
</evidence>
<feature type="transmembrane region" description="Helical" evidence="9">
    <location>
        <begin position="228"/>
        <end position="246"/>
    </location>
</feature>
<evidence type="ECO:0000256" key="5">
    <source>
        <dbReference type="ARBA" id="ARBA00022741"/>
    </source>
</evidence>
<dbReference type="SUPFAM" id="SSF47384">
    <property type="entry name" value="Homodimeric domain of signal transducing histidine kinase"/>
    <property type="match status" value="1"/>
</dbReference>
<dbReference type="Pfam" id="PF02518">
    <property type="entry name" value="HATPase_c"/>
    <property type="match status" value="1"/>
</dbReference>
<keyword evidence="9" id="KW-0472">Membrane</keyword>
<keyword evidence="7" id="KW-0067">ATP-binding</keyword>
<dbReference type="GO" id="GO:0000155">
    <property type="term" value="F:phosphorelay sensor kinase activity"/>
    <property type="evidence" value="ECO:0007669"/>
    <property type="project" value="InterPro"/>
</dbReference>
<dbReference type="InterPro" id="IPR005467">
    <property type="entry name" value="His_kinase_dom"/>
</dbReference>
<dbReference type="SUPFAM" id="SSF55874">
    <property type="entry name" value="ATPase domain of HSP90 chaperone/DNA topoisomerase II/histidine kinase"/>
    <property type="match status" value="1"/>
</dbReference>
<organism evidence="11 12">
    <name type="scientific">Nitrospirillum viridazoti CBAmc</name>
    <dbReference type="NCBI Taxonomy" id="1441467"/>
    <lineage>
        <taxon>Bacteria</taxon>
        <taxon>Pseudomonadati</taxon>
        <taxon>Pseudomonadota</taxon>
        <taxon>Alphaproteobacteria</taxon>
        <taxon>Rhodospirillales</taxon>
        <taxon>Azospirillaceae</taxon>
        <taxon>Nitrospirillum</taxon>
        <taxon>Nitrospirillum viridazoti</taxon>
    </lineage>
</organism>
<evidence type="ECO:0000313" key="11">
    <source>
        <dbReference type="EMBL" id="ASG23762.1"/>
    </source>
</evidence>
<dbReference type="GO" id="GO:0030295">
    <property type="term" value="F:protein kinase activator activity"/>
    <property type="evidence" value="ECO:0007669"/>
    <property type="project" value="TreeGrafter"/>
</dbReference>
<name>A0A248JYH8_9PROT</name>
<keyword evidence="5" id="KW-0547">Nucleotide-binding</keyword>
<keyword evidence="4" id="KW-0808">Transferase</keyword>
<evidence type="ECO:0000256" key="1">
    <source>
        <dbReference type="ARBA" id="ARBA00000085"/>
    </source>
</evidence>
<dbReference type="GO" id="GO:0005524">
    <property type="term" value="F:ATP binding"/>
    <property type="evidence" value="ECO:0007669"/>
    <property type="project" value="UniProtKB-KW"/>
</dbReference>
<comment type="catalytic activity">
    <reaction evidence="1">
        <text>ATP + protein L-histidine = ADP + protein N-phospho-L-histidine.</text>
        <dbReference type="EC" id="2.7.13.3"/>
    </reaction>
</comment>
<proteinExistence type="predicted"/>
<evidence type="ECO:0000256" key="6">
    <source>
        <dbReference type="ARBA" id="ARBA00022777"/>
    </source>
</evidence>
<keyword evidence="9" id="KW-1133">Transmembrane helix</keyword>
<dbReference type="GO" id="GO:0000156">
    <property type="term" value="F:phosphorelay response regulator activity"/>
    <property type="evidence" value="ECO:0007669"/>
    <property type="project" value="TreeGrafter"/>
</dbReference>
<evidence type="ECO:0000256" key="9">
    <source>
        <dbReference type="SAM" id="Phobius"/>
    </source>
</evidence>
<dbReference type="Gene3D" id="1.10.287.130">
    <property type="match status" value="1"/>
</dbReference>
<keyword evidence="9" id="KW-0812">Transmembrane</keyword>
<feature type="transmembrane region" description="Helical" evidence="9">
    <location>
        <begin position="320"/>
        <end position="344"/>
    </location>
</feature>
<dbReference type="PANTHER" id="PTHR42878">
    <property type="entry name" value="TWO-COMPONENT HISTIDINE KINASE"/>
    <property type="match status" value="1"/>
</dbReference>
<dbReference type="InterPro" id="IPR036890">
    <property type="entry name" value="HATPase_C_sf"/>
</dbReference>
<evidence type="ECO:0000256" key="2">
    <source>
        <dbReference type="ARBA" id="ARBA00012438"/>
    </source>
</evidence>
<feature type="transmembrane region" description="Helical" evidence="9">
    <location>
        <begin position="288"/>
        <end position="308"/>
    </location>
</feature>
<evidence type="ECO:0000313" key="12">
    <source>
        <dbReference type="Proteomes" id="UP000197153"/>
    </source>
</evidence>
<dbReference type="Proteomes" id="UP000197153">
    <property type="component" value="Chromosome 3"/>
</dbReference>
<keyword evidence="3" id="KW-0597">Phosphoprotein</keyword>
<dbReference type="Pfam" id="PF07695">
    <property type="entry name" value="7TMR-DISM_7TM"/>
    <property type="match status" value="1"/>
</dbReference>
<dbReference type="CDD" id="cd00082">
    <property type="entry name" value="HisKA"/>
    <property type="match status" value="1"/>
</dbReference>
<dbReference type="Gene3D" id="2.60.40.2380">
    <property type="match status" value="1"/>
</dbReference>
<dbReference type="InterPro" id="IPR003594">
    <property type="entry name" value="HATPase_dom"/>
</dbReference>
<dbReference type="PRINTS" id="PR00344">
    <property type="entry name" value="BCTRLSENSOR"/>
</dbReference>
<dbReference type="PANTHER" id="PTHR42878:SF7">
    <property type="entry name" value="SENSOR HISTIDINE KINASE GLRK"/>
    <property type="match status" value="1"/>
</dbReference>
<evidence type="ECO:0000256" key="4">
    <source>
        <dbReference type="ARBA" id="ARBA00022679"/>
    </source>
</evidence>
<dbReference type="Pfam" id="PF07696">
    <property type="entry name" value="7TMR-DISMED2"/>
    <property type="match status" value="1"/>
</dbReference>
<sequence>MTATAPSPAAPAWRRPSGWSRGGWPRGGWLWLCIIVALALLCAPPARAGAGPDGWTAPPLRLGTETRTLPIAGHLEFLVDPDGSLTLADVTAGEASRRFQPLAGNLNRGFTLTDTWVRMRIARPPDSDDTWYLELLPSFLDTVETDVAYTAADAPPPPAEAYARTVQGDSEPTANRMLRFRSFTQPLVFHGAGQAWIYVHVHTTSATILSGQIYRLIPLMNHVSVQSIWLGFVLGMAVAVLISNLIHSYWLQERVYFYYALYLISLIGLAFGSFGALAQILPGPAPKLANLITGTSVCGGILAGALLTEEFLNLRRTLPLISLLNRIPIILGALGIVATVAGYYTMAGATLATVTSAYMFIYIGSAIRLARRGHPGALMYSLAFGAACMAALMGFMRTLGVIPEISLTEAASQAASLVHMILMNIAIASRVRRSEKERKEAQAAALSASVHAEQRALDMVALRTRELSAAKESLEEALAAERQAVREQIQFIDMVSHEYRTPVSIIRTGIDILQIKGSAALAEGAKGHDLLKRMGRAVDRLVEIIEVGLRRETDRSPGLHLETQSLILEEVVAEAVRSLRASHPEQAVRLEGVVPNEIQGDPALLKTSILNLLENAAKYGPPGQPIRVELAQTATRSTVRVIDAGAGVPPADRERIFGKFVRLSSAERVPGIGVGLYLVRRIAELHDGRAYYDHTRLDGCCLVVELANAPLPRG</sequence>